<evidence type="ECO:0000256" key="6">
    <source>
        <dbReference type="PIRSR" id="PIRSR600246-2"/>
    </source>
</evidence>
<proteinExistence type="predicted"/>
<evidence type="ECO:0000313" key="8">
    <source>
        <dbReference type="EMBL" id="OWQ88804.1"/>
    </source>
</evidence>
<dbReference type="EMBL" id="NIOF01000006">
    <property type="protein sequence ID" value="OWQ88804.1"/>
    <property type="molecule type" value="Genomic_DNA"/>
</dbReference>
<evidence type="ECO:0000256" key="3">
    <source>
        <dbReference type="ARBA" id="ARBA00022813"/>
    </source>
</evidence>
<dbReference type="FunFam" id="3.60.20.30:FF:000001">
    <property type="entry name" value="Isoaspartyl peptidase/L-asparaginase"/>
    <property type="match status" value="1"/>
</dbReference>
<dbReference type="SUPFAM" id="SSF56235">
    <property type="entry name" value="N-terminal nucleophile aminohydrolases (Ntn hydrolases)"/>
    <property type="match status" value="1"/>
</dbReference>
<feature type="binding site" evidence="6">
    <location>
        <begin position="239"/>
        <end position="242"/>
    </location>
    <ligand>
        <name>substrate</name>
    </ligand>
</feature>
<evidence type="ECO:0000256" key="5">
    <source>
        <dbReference type="PIRSR" id="PIRSR600246-1"/>
    </source>
</evidence>
<accession>A0A246J840</accession>
<comment type="caution">
    <text evidence="8">The sequence shown here is derived from an EMBL/GenBank/DDBJ whole genome shotgun (WGS) entry which is preliminary data.</text>
</comment>
<dbReference type="InterPro" id="IPR029055">
    <property type="entry name" value="Ntn_hydrolases_N"/>
</dbReference>
<name>A0A246J840_9BURK</name>
<dbReference type="PANTHER" id="PTHR10188:SF6">
    <property type="entry name" value="N(4)-(BETA-N-ACETYLGLUCOSAMINYL)-L-ASPARAGINASE"/>
    <property type="match status" value="1"/>
</dbReference>
<keyword evidence="1" id="KW-0645">Protease</keyword>
<feature type="binding site" evidence="6">
    <location>
        <begin position="262"/>
        <end position="265"/>
    </location>
    <ligand>
        <name>substrate</name>
    </ligand>
</feature>
<reference evidence="8 9" key="1">
    <citation type="journal article" date="2008" name="Int. J. Syst. Evol. Microbiol.">
        <title>Description of Roseateles aquatilis sp. nov. and Roseateles terrae sp. nov., in the class Betaproteobacteria, and emended description of the genus Roseateles.</title>
        <authorList>
            <person name="Gomila M."/>
            <person name="Bowien B."/>
            <person name="Falsen E."/>
            <person name="Moore E.R."/>
            <person name="Lalucat J."/>
        </authorList>
    </citation>
    <scope>NUCLEOTIDE SEQUENCE [LARGE SCALE GENOMIC DNA]</scope>
    <source>
        <strain evidence="8 9">CCUG 48205</strain>
    </source>
</reference>
<dbReference type="Proteomes" id="UP000197468">
    <property type="component" value="Unassembled WGS sequence"/>
</dbReference>
<protein>
    <recommendedName>
        <fullName evidence="4">Isoaspartyl peptidase</fullName>
    </recommendedName>
</protein>
<evidence type="ECO:0000256" key="4">
    <source>
        <dbReference type="ARBA" id="ARBA00069124"/>
    </source>
</evidence>
<dbReference type="GO" id="GO:0008233">
    <property type="term" value="F:peptidase activity"/>
    <property type="evidence" value="ECO:0007669"/>
    <property type="project" value="UniProtKB-KW"/>
</dbReference>
<sequence length="346" mass="35572">MSDSPATASPRPVLAIHGGAGTIRRDGMSAELEAAYRDALAVILADGARRLAAGATAVDVVVEAVRQLEECELFNAGKGAVYTADERHELDASVMDGRDRSAGAVAGVTRVRNPVLAARAVMAHSGHVMLIGPAADAFAFEQGLDRVEPTWFGTPQRLAQLRRARELALGQVLDHDGQAAERAARAASDAEADSGRNVGGGPIDERAKFGTVGAVALDAAGHVAAATSTGGMTNKRPGRVGDSPILGAGCYADDRGVAVSCTGTGEAFMRAAAAHEVDALVRIGGLSLRAACERVVFDELGAVNGQGGLIAVDARGDVWLGFNTEGMYRGHVQAGAAPVVGIYRDR</sequence>
<dbReference type="CDD" id="cd04701">
    <property type="entry name" value="Asparaginase_2"/>
    <property type="match status" value="1"/>
</dbReference>
<dbReference type="Gene3D" id="3.60.20.30">
    <property type="entry name" value="(Glycosyl)asparaginase"/>
    <property type="match status" value="1"/>
</dbReference>
<feature type="active site" description="Nucleophile" evidence="5">
    <location>
        <position position="211"/>
    </location>
</feature>
<dbReference type="PANTHER" id="PTHR10188">
    <property type="entry name" value="L-ASPARAGINASE"/>
    <property type="match status" value="1"/>
</dbReference>
<dbReference type="Pfam" id="PF01112">
    <property type="entry name" value="Asparaginase_2"/>
    <property type="match status" value="1"/>
</dbReference>
<dbReference type="GO" id="GO:0016811">
    <property type="term" value="F:hydrolase activity, acting on carbon-nitrogen (but not peptide) bonds, in linear amides"/>
    <property type="evidence" value="ECO:0007669"/>
    <property type="project" value="UniProtKB-ARBA"/>
</dbReference>
<organism evidence="8 9">
    <name type="scientific">Roseateles aquatilis</name>
    <dbReference type="NCBI Taxonomy" id="431061"/>
    <lineage>
        <taxon>Bacteria</taxon>
        <taxon>Pseudomonadati</taxon>
        <taxon>Pseudomonadota</taxon>
        <taxon>Betaproteobacteria</taxon>
        <taxon>Burkholderiales</taxon>
        <taxon>Sphaerotilaceae</taxon>
        <taxon>Roseateles</taxon>
    </lineage>
</organism>
<dbReference type="AlphaFoldDB" id="A0A246J840"/>
<dbReference type="RefSeq" id="WP_088385690.1">
    <property type="nucleotide sequence ID" value="NZ_NIOF01000006.1"/>
</dbReference>
<evidence type="ECO:0000256" key="7">
    <source>
        <dbReference type="PIRSR" id="PIRSR600246-3"/>
    </source>
</evidence>
<evidence type="ECO:0000256" key="1">
    <source>
        <dbReference type="ARBA" id="ARBA00022670"/>
    </source>
</evidence>
<feature type="site" description="Cleavage; by autolysis" evidence="7">
    <location>
        <begin position="210"/>
        <end position="211"/>
    </location>
</feature>
<keyword evidence="2" id="KW-0378">Hydrolase</keyword>
<evidence type="ECO:0000256" key="2">
    <source>
        <dbReference type="ARBA" id="ARBA00022801"/>
    </source>
</evidence>
<dbReference type="OrthoDB" id="9780217at2"/>
<dbReference type="GO" id="GO:0006508">
    <property type="term" value="P:proteolysis"/>
    <property type="evidence" value="ECO:0007669"/>
    <property type="project" value="UniProtKB-KW"/>
</dbReference>
<keyword evidence="9" id="KW-1185">Reference proteome</keyword>
<evidence type="ECO:0000313" key="9">
    <source>
        <dbReference type="Proteomes" id="UP000197468"/>
    </source>
</evidence>
<keyword evidence="3" id="KW-0068">Autocatalytic cleavage</keyword>
<dbReference type="InterPro" id="IPR000246">
    <property type="entry name" value="Peptidase_T2"/>
</dbReference>
<gene>
    <name evidence="8" type="ORF">CDN99_15090</name>
</gene>